<accession>A0A8S5QI80</accession>
<dbReference type="PANTHER" id="PTHR46797:SF1">
    <property type="entry name" value="METHYLPHOSPHONATE SYNTHASE"/>
    <property type="match status" value="1"/>
</dbReference>
<dbReference type="CDD" id="cd00093">
    <property type="entry name" value="HTH_XRE"/>
    <property type="match status" value="1"/>
</dbReference>
<dbReference type="PROSITE" id="PS50943">
    <property type="entry name" value="HTH_CROC1"/>
    <property type="match status" value="1"/>
</dbReference>
<organism evidence="3">
    <name type="scientific">Siphoviridae sp. ctXmm2</name>
    <dbReference type="NCBI Taxonomy" id="2825546"/>
    <lineage>
        <taxon>Viruses</taxon>
        <taxon>Duplodnaviria</taxon>
        <taxon>Heunggongvirae</taxon>
        <taxon>Uroviricota</taxon>
        <taxon>Caudoviricetes</taxon>
    </lineage>
</organism>
<dbReference type="InterPro" id="IPR050807">
    <property type="entry name" value="TransReg_Diox_bact_type"/>
</dbReference>
<dbReference type="SUPFAM" id="SSF47413">
    <property type="entry name" value="lambda repressor-like DNA-binding domains"/>
    <property type="match status" value="1"/>
</dbReference>
<dbReference type="PANTHER" id="PTHR46797">
    <property type="entry name" value="HTH-TYPE TRANSCRIPTIONAL REGULATOR"/>
    <property type="match status" value="1"/>
</dbReference>
<keyword evidence="1" id="KW-0238">DNA-binding</keyword>
<proteinExistence type="predicted"/>
<evidence type="ECO:0000256" key="1">
    <source>
        <dbReference type="ARBA" id="ARBA00023125"/>
    </source>
</evidence>
<dbReference type="Gene3D" id="1.10.260.40">
    <property type="entry name" value="lambda repressor-like DNA-binding domains"/>
    <property type="match status" value="1"/>
</dbReference>
<dbReference type="InterPro" id="IPR001387">
    <property type="entry name" value="Cro/C1-type_HTH"/>
</dbReference>
<dbReference type="GO" id="GO:0003700">
    <property type="term" value="F:DNA-binding transcription factor activity"/>
    <property type="evidence" value="ECO:0007669"/>
    <property type="project" value="TreeGrafter"/>
</dbReference>
<dbReference type="SMART" id="SM00530">
    <property type="entry name" value="HTH_XRE"/>
    <property type="match status" value="1"/>
</dbReference>
<dbReference type="Pfam" id="PF01381">
    <property type="entry name" value="HTH_3"/>
    <property type="match status" value="1"/>
</dbReference>
<evidence type="ECO:0000259" key="2">
    <source>
        <dbReference type="PROSITE" id="PS50943"/>
    </source>
</evidence>
<reference evidence="3" key="1">
    <citation type="journal article" date="2021" name="Proc. Natl. Acad. Sci. U.S.A.">
        <title>A Catalog of Tens of Thousands of Viruses from Human Metagenomes Reveals Hidden Associations with Chronic Diseases.</title>
        <authorList>
            <person name="Tisza M.J."/>
            <person name="Buck C.B."/>
        </authorList>
    </citation>
    <scope>NUCLEOTIDE SEQUENCE</scope>
    <source>
        <strain evidence="3">CtXmm2</strain>
    </source>
</reference>
<name>A0A8S5QI80_9CAUD</name>
<feature type="domain" description="HTH cro/C1-type" evidence="2">
    <location>
        <begin position="8"/>
        <end position="59"/>
    </location>
</feature>
<dbReference type="InterPro" id="IPR010982">
    <property type="entry name" value="Lambda_DNA-bd_dom_sf"/>
</dbReference>
<evidence type="ECO:0000313" key="3">
    <source>
        <dbReference type="EMBL" id="DAE18698.1"/>
    </source>
</evidence>
<sequence>MEIRTWHARHNKNITLKQLQDLTGITKTALNDIENGKKSPTLDQLEKIAKALNVRITDLFISKYK</sequence>
<dbReference type="EMBL" id="BK015661">
    <property type="protein sequence ID" value="DAE18698.1"/>
    <property type="molecule type" value="Genomic_DNA"/>
</dbReference>
<protein>
    <submittedName>
        <fullName evidence="3">Helix-turn-helix XRE-family like protein</fullName>
    </submittedName>
</protein>
<dbReference type="GO" id="GO:0003677">
    <property type="term" value="F:DNA binding"/>
    <property type="evidence" value="ECO:0007669"/>
    <property type="project" value="UniProtKB-KW"/>
</dbReference>